<comment type="caution">
    <text evidence="1">The sequence shown here is derived from an EMBL/GenBank/DDBJ whole genome shotgun (WGS) entry which is preliminary data.</text>
</comment>
<keyword evidence="2" id="KW-1185">Reference proteome</keyword>
<evidence type="ECO:0000313" key="2">
    <source>
        <dbReference type="Proteomes" id="UP000828941"/>
    </source>
</evidence>
<reference evidence="1 2" key="1">
    <citation type="journal article" date="2022" name="DNA Res.">
        <title>Chromosomal-level genome assembly of the orchid tree Bauhinia variegata (Leguminosae; Cercidoideae) supports the allotetraploid origin hypothesis of Bauhinia.</title>
        <authorList>
            <person name="Zhong Y."/>
            <person name="Chen Y."/>
            <person name="Zheng D."/>
            <person name="Pang J."/>
            <person name="Liu Y."/>
            <person name="Luo S."/>
            <person name="Meng S."/>
            <person name="Qian L."/>
            <person name="Wei D."/>
            <person name="Dai S."/>
            <person name="Zhou R."/>
        </authorList>
    </citation>
    <scope>NUCLEOTIDE SEQUENCE [LARGE SCALE GENOMIC DNA]</scope>
    <source>
        <strain evidence="1">BV-YZ2020</strain>
    </source>
</reference>
<protein>
    <submittedName>
        <fullName evidence="1">Uncharacterized protein</fullName>
    </submittedName>
</protein>
<organism evidence="1 2">
    <name type="scientific">Bauhinia variegata</name>
    <name type="common">Purple orchid tree</name>
    <name type="synonym">Phanera variegata</name>
    <dbReference type="NCBI Taxonomy" id="167791"/>
    <lineage>
        <taxon>Eukaryota</taxon>
        <taxon>Viridiplantae</taxon>
        <taxon>Streptophyta</taxon>
        <taxon>Embryophyta</taxon>
        <taxon>Tracheophyta</taxon>
        <taxon>Spermatophyta</taxon>
        <taxon>Magnoliopsida</taxon>
        <taxon>eudicotyledons</taxon>
        <taxon>Gunneridae</taxon>
        <taxon>Pentapetalae</taxon>
        <taxon>rosids</taxon>
        <taxon>fabids</taxon>
        <taxon>Fabales</taxon>
        <taxon>Fabaceae</taxon>
        <taxon>Cercidoideae</taxon>
        <taxon>Cercideae</taxon>
        <taxon>Bauhiniinae</taxon>
        <taxon>Bauhinia</taxon>
    </lineage>
</organism>
<gene>
    <name evidence="1" type="ORF">L6164_002764</name>
</gene>
<name>A0ACB9PZ75_BAUVA</name>
<sequence length="302" mass="34066">MPSSIKCLKKLRMLCLEQCVIGDGLSLIGGLKKLRILSLSGSVLNSFPNELGHNLQLLDTSNCSKLGVIPPNVISCLNNLEELYMRNNLFLWEHGGKKASLAELGHLHQLTALDIQILDLDVFPKSLFFDSLDYYMITIGDFKMFLLEGFKMPDKLESMKAICCSHLTGASFRKLKTVKIKTCHQLENLFSFSLVRLLTNLNTIEVSECDALKDIVDLRRQGNTENDDGEDEIDKAEFSQLQHVTLQGLSKFIGFCSRGTLPFDERVEIPNLDMLELSSINISHIWSNLHPWSNSNFQSLIK</sequence>
<accession>A0ACB9PZ75</accession>
<dbReference type="EMBL" id="CM039427">
    <property type="protein sequence ID" value="KAI4353841.1"/>
    <property type="molecule type" value="Genomic_DNA"/>
</dbReference>
<proteinExistence type="predicted"/>
<dbReference type="Proteomes" id="UP000828941">
    <property type="component" value="Chromosome 2"/>
</dbReference>
<evidence type="ECO:0000313" key="1">
    <source>
        <dbReference type="EMBL" id="KAI4353841.1"/>
    </source>
</evidence>